<reference evidence="4" key="1">
    <citation type="journal article" date="2019" name="Int. J. Syst. Evol. Microbiol.">
        <title>The Global Catalogue of Microorganisms (GCM) 10K type strain sequencing project: providing services to taxonomists for standard genome sequencing and annotation.</title>
        <authorList>
            <consortium name="The Broad Institute Genomics Platform"/>
            <consortium name="The Broad Institute Genome Sequencing Center for Infectious Disease"/>
            <person name="Wu L."/>
            <person name="Ma J."/>
        </authorList>
    </citation>
    <scope>NUCLEOTIDE SEQUENCE [LARGE SCALE GENOMIC DNA]</scope>
    <source>
        <strain evidence="4">CGMCC 4.7241</strain>
    </source>
</reference>
<dbReference type="EMBL" id="JBHRZH010000062">
    <property type="protein sequence ID" value="MFC3766936.1"/>
    <property type="molecule type" value="Genomic_DNA"/>
</dbReference>
<organism evidence="3 4">
    <name type="scientific">Tenggerimyces flavus</name>
    <dbReference type="NCBI Taxonomy" id="1708749"/>
    <lineage>
        <taxon>Bacteria</taxon>
        <taxon>Bacillati</taxon>
        <taxon>Actinomycetota</taxon>
        <taxon>Actinomycetes</taxon>
        <taxon>Propionibacteriales</taxon>
        <taxon>Nocardioidaceae</taxon>
        <taxon>Tenggerimyces</taxon>
    </lineage>
</organism>
<dbReference type="Gene3D" id="3.30.1380.10">
    <property type="match status" value="1"/>
</dbReference>
<dbReference type="GO" id="GO:0004180">
    <property type="term" value="F:carboxypeptidase activity"/>
    <property type="evidence" value="ECO:0007669"/>
    <property type="project" value="UniProtKB-KW"/>
</dbReference>
<evidence type="ECO:0000256" key="1">
    <source>
        <dbReference type="SAM" id="MobiDB-lite"/>
    </source>
</evidence>
<evidence type="ECO:0000259" key="2">
    <source>
        <dbReference type="Pfam" id="PF02557"/>
    </source>
</evidence>
<keyword evidence="3" id="KW-0378">Hydrolase</keyword>
<dbReference type="PANTHER" id="PTHR34385">
    <property type="entry name" value="D-ALANYL-D-ALANINE CARBOXYPEPTIDASE"/>
    <property type="match status" value="1"/>
</dbReference>
<dbReference type="InterPro" id="IPR009045">
    <property type="entry name" value="Zn_M74/Hedgehog-like"/>
</dbReference>
<dbReference type="CDD" id="cd14814">
    <property type="entry name" value="Peptidase_M15"/>
    <property type="match status" value="1"/>
</dbReference>
<dbReference type="Proteomes" id="UP001595699">
    <property type="component" value="Unassembled WGS sequence"/>
</dbReference>
<evidence type="ECO:0000313" key="4">
    <source>
        <dbReference type="Proteomes" id="UP001595699"/>
    </source>
</evidence>
<keyword evidence="4" id="KW-1185">Reference proteome</keyword>
<protein>
    <submittedName>
        <fullName evidence="3">D-alanyl-D-alanine carboxypeptidase family protein</fullName>
    </submittedName>
</protein>
<dbReference type="InterPro" id="IPR003709">
    <property type="entry name" value="VanY-like_core_dom"/>
</dbReference>
<proteinExistence type="predicted"/>
<gene>
    <name evidence="3" type="ORF">ACFOUW_39335</name>
</gene>
<dbReference type="Pfam" id="PF02557">
    <property type="entry name" value="VanY"/>
    <property type="match status" value="1"/>
</dbReference>
<name>A0ABV7YNZ9_9ACTN</name>
<feature type="domain" description="D-alanyl-D-alanine carboxypeptidase-like core" evidence="2">
    <location>
        <begin position="225"/>
        <end position="365"/>
    </location>
</feature>
<comment type="caution">
    <text evidence="3">The sequence shown here is derived from an EMBL/GenBank/DDBJ whole genome shotgun (WGS) entry which is preliminary data.</text>
</comment>
<keyword evidence="3" id="KW-0121">Carboxypeptidase</keyword>
<evidence type="ECO:0000313" key="3">
    <source>
        <dbReference type="EMBL" id="MFC3766936.1"/>
    </source>
</evidence>
<accession>A0ABV7YNZ9</accession>
<dbReference type="SUPFAM" id="SSF55166">
    <property type="entry name" value="Hedgehog/DD-peptidase"/>
    <property type="match status" value="1"/>
</dbReference>
<dbReference type="RefSeq" id="WP_205115890.1">
    <property type="nucleotide sequence ID" value="NZ_JAFBCM010000001.1"/>
</dbReference>
<dbReference type="InterPro" id="IPR052179">
    <property type="entry name" value="DD-CPase-like"/>
</dbReference>
<dbReference type="PANTHER" id="PTHR34385:SF1">
    <property type="entry name" value="PEPTIDOGLYCAN L-ALANYL-D-GLUTAMATE ENDOPEPTIDASE CWLK"/>
    <property type="match status" value="1"/>
</dbReference>
<keyword evidence="3" id="KW-0645">Protease</keyword>
<feature type="region of interest" description="Disordered" evidence="1">
    <location>
        <begin position="638"/>
        <end position="674"/>
    </location>
</feature>
<sequence>MATAEILSPFSEAEADELELDDEEYADLEEFGTYGAFEEEDELPEDHLLEVALEDEHPLAAVFDLPRLAFDAMAKGGWTTAIAMAIGAGVRDVNKLTNLVFWFRHPSLIGQKLRADQRDLTSEWLRIRDQIVRPALAGQTPTPIPAPGGGRTSMPAANLRWFGPASEETPELMAFLRNVYERHVRWHISRGDSFVDTLPEQSLGTIEGGHKARADAAAKAIELLAAARAALATTAHAGKIRIGITSAYRSADQQWGIWQGQFLKGKGGFPHYYQQTRRARQGMSGGEHGEQAAAYLASYLAQYVAAPGYSNHQDGLALDLGTGPVKGHLGKLGTKAWFHTWLTENAGRFHFQPYKKEAWHWTYRPPAGASEAWEAETATPIEAGRLEVASIPLLRSHRGQAPDLVLGWNAMSSMPAELDVVVHLHGYSFARMTLPKNMEVWAGLDLAPVDGASGTGRTRPTLTVLPRGHFTGVQVGKIYRYTFPALVTKDGLTTLVREALQRFAERVGGIAPTMGRLIVTAHSGGGAPLMQILRHHDPQEVHVFDGLYQDVSALATWARRHLQADREAGEPTGAMRVFYGRSTKGYSLQLHKALAAGLRGAPESVLNRYRVEASSLGHWQIARQYGWRMLADPAADVPNASRPTAAQAHEVDPGEMPFETELDEYECGGSDEAP</sequence>